<dbReference type="Gene3D" id="2.10.260.10">
    <property type="match status" value="1"/>
</dbReference>
<comment type="caution">
    <text evidence="1">The sequence shown here is derived from an EMBL/GenBank/DDBJ whole genome shotgun (WGS) entry which is preliminary data.</text>
</comment>
<keyword evidence="2" id="KW-1185">Reference proteome</keyword>
<gene>
    <name evidence="1" type="ORF">DY78_GL002379</name>
</gene>
<organism evidence="1 2">
    <name type="scientific">Lactiplantibacillus fabifermentans DSM 21115</name>
    <dbReference type="NCBI Taxonomy" id="1413187"/>
    <lineage>
        <taxon>Bacteria</taxon>
        <taxon>Bacillati</taxon>
        <taxon>Bacillota</taxon>
        <taxon>Bacilli</taxon>
        <taxon>Lactobacillales</taxon>
        <taxon>Lactobacillaceae</taxon>
        <taxon>Lactiplantibacillus</taxon>
    </lineage>
</organism>
<protein>
    <recommendedName>
        <fullName evidence="3">SpoVT-AbrB domain-containing protein</fullName>
    </recommendedName>
</protein>
<name>A0A0R2NXS6_9LACO</name>
<evidence type="ECO:0008006" key="3">
    <source>
        <dbReference type="Google" id="ProtNLM"/>
    </source>
</evidence>
<dbReference type="EMBL" id="AYGX02000043">
    <property type="protein sequence ID" value="KRO28387.1"/>
    <property type="molecule type" value="Genomic_DNA"/>
</dbReference>
<dbReference type="Proteomes" id="UP000050920">
    <property type="component" value="Unassembled WGS sequence"/>
</dbReference>
<reference evidence="1 2" key="1">
    <citation type="journal article" date="2015" name="Genome Announc.">
        <title>Expanding the biotechnology potential of lactobacilli through comparative genomics of 213 strains and associated genera.</title>
        <authorList>
            <person name="Sun Z."/>
            <person name="Harris H.M."/>
            <person name="McCann A."/>
            <person name="Guo C."/>
            <person name="Argimon S."/>
            <person name="Zhang W."/>
            <person name="Yang X."/>
            <person name="Jeffery I.B."/>
            <person name="Cooney J.C."/>
            <person name="Kagawa T.F."/>
            <person name="Liu W."/>
            <person name="Song Y."/>
            <person name="Salvetti E."/>
            <person name="Wrobel A."/>
            <person name="Rasinkangas P."/>
            <person name="Parkhill J."/>
            <person name="Rea M.C."/>
            <person name="O'Sullivan O."/>
            <person name="Ritari J."/>
            <person name="Douillard F.P."/>
            <person name="Paul Ross R."/>
            <person name="Yang R."/>
            <person name="Briner A.E."/>
            <person name="Felis G.E."/>
            <person name="de Vos W.M."/>
            <person name="Barrangou R."/>
            <person name="Klaenhammer T.R."/>
            <person name="Caufield P.W."/>
            <person name="Cui Y."/>
            <person name="Zhang H."/>
            <person name="O'Toole P.W."/>
        </authorList>
    </citation>
    <scope>NUCLEOTIDE SEQUENCE [LARGE SCALE GENOMIC DNA]</scope>
    <source>
        <strain evidence="1 2">DSM 21115</strain>
    </source>
</reference>
<dbReference type="AlphaFoldDB" id="A0A0R2NXS6"/>
<sequence length="93" mass="10533">MNRGVSMQTKLKRCGTEYCLELPASMLRQIGVETEAATTVSLRVVGQQLIIEKAATASRLSDRFRNFDYEAELAKQSNHEYDWHGDVGQEILK</sequence>
<evidence type="ECO:0000313" key="2">
    <source>
        <dbReference type="Proteomes" id="UP000050920"/>
    </source>
</evidence>
<dbReference type="SUPFAM" id="SSF89447">
    <property type="entry name" value="AbrB/MazE/MraZ-like"/>
    <property type="match status" value="1"/>
</dbReference>
<evidence type="ECO:0000313" key="1">
    <source>
        <dbReference type="EMBL" id="KRO28387.1"/>
    </source>
</evidence>
<dbReference type="InterPro" id="IPR037914">
    <property type="entry name" value="SpoVT-AbrB_sf"/>
</dbReference>
<accession>A0A0R2NXS6</accession>
<proteinExistence type="predicted"/>